<keyword evidence="2" id="KW-1185">Reference proteome</keyword>
<organism evidence="1 2">
    <name type="scientific">Melastoma candidum</name>
    <dbReference type="NCBI Taxonomy" id="119954"/>
    <lineage>
        <taxon>Eukaryota</taxon>
        <taxon>Viridiplantae</taxon>
        <taxon>Streptophyta</taxon>
        <taxon>Embryophyta</taxon>
        <taxon>Tracheophyta</taxon>
        <taxon>Spermatophyta</taxon>
        <taxon>Magnoliopsida</taxon>
        <taxon>eudicotyledons</taxon>
        <taxon>Gunneridae</taxon>
        <taxon>Pentapetalae</taxon>
        <taxon>rosids</taxon>
        <taxon>malvids</taxon>
        <taxon>Myrtales</taxon>
        <taxon>Melastomataceae</taxon>
        <taxon>Melastomatoideae</taxon>
        <taxon>Melastomateae</taxon>
        <taxon>Melastoma</taxon>
    </lineage>
</organism>
<evidence type="ECO:0000313" key="1">
    <source>
        <dbReference type="EMBL" id="KAI4325870.1"/>
    </source>
</evidence>
<proteinExistence type="predicted"/>
<dbReference type="Proteomes" id="UP001057402">
    <property type="component" value="Chromosome 9"/>
</dbReference>
<dbReference type="EMBL" id="CM042888">
    <property type="protein sequence ID" value="KAI4325870.1"/>
    <property type="molecule type" value="Genomic_DNA"/>
</dbReference>
<protein>
    <submittedName>
        <fullName evidence="1">Uncharacterized protein</fullName>
    </submittedName>
</protein>
<evidence type="ECO:0000313" key="2">
    <source>
        <dbReference type="Proteomes" id="UP001057402"/>
    </source>
</evidence>
<sequence length="240" mass="26325">MQSQVHSLYIEAEFIEVSVKKVLDDNGATVNVMSLRTLKYLGYDNADVTNTDVAITGFNGLMSKFVIIFPLKLKVGRSTMNTAFFKVDVDATFIALLGRDWLHKAAVIPSILHRELMLWLDSEVDVVKADSSINTCFNPVEIYTGNIIGAVNDMSMKKRYSLGDSNVGPLGESTGKFEYLVKYGGPPHPIVDAPFGWDYDVVPPVVEAEAQAKKEVELAGILHSIKEAAGLLPTVEEENA</sequence>
<accession>A0ACB9MNP2</accession>
<gene>
    <name evidence="1" type="ORF">MLD38_031234</name>
</gene>
<name>A0ACB9MNP2_9MYRT</name>
<comment type="caution">
    <text evidence="1">The sequence shown here is derived from an EMBL/GenBank/DDBJ whole genome shotgun (WGS) entry which is preliminary data.</text>
</comment>
<reference evidence="2" key="1">
    <citation type="journal article" date="2023" name="Front. Plant Sci.">
        <title>Chromosomal-level genome assembly of Melastoma candidum provides insights into trichome evolution.</title>
        <authorList>
            <person name="Zhong Y."/>
            <person name="Wu W."/>
            <person name="Sun C."/>
            <person name="Zou P."/>
            <person name="Liu Y."/>
            <person name="Dai S."/>
            <person name="Zhou R."/>
        </authorList>
    </citation>
    <scope>NUCLEOTIDE SEQUENCE [LARGE SCALE GENOMIC DNA]</scope>
</reference>